<evidence type="ECO:0000313" key="3">
    <source>
        <dbReference type="EMBL" id="SCE98145.1"/>
    </source>
</evidence>
<keyword evidence="4" id="KW-1185">Reference proteome</keyword>
<keyword evidence="2" id="KW-0472">Membrane</keyword>
<feature type="transmembrane region" description="Helical" evidence="2">
    <location>
        <begin position="21"/>
        <end position="44"/>
    </location>
</feature>
<evidence type="ECO:0000256" key="2">
    <source>
        <dbReference type="SAM" id="Phobius"/>
    </source>
</evidence>
<reference evidence="4" key="1">
    <citation type="submission" date="2016-06" db="EMBL/GenBank/DDBJ databases">
        <authorList>
            <person name="Varghese N."/>
            <person name="Submissions Spin"/>
        </authorList>
    </citation>
    <scope>NUCLEOTIDE SEQUENCE [LARGE SCALE GENOMIC DNA]</scope>
    <source>
        <strain evidence="4">DSM 43816</strain>
    </source>
</reference>
<keyword evidence="2" id="KW-1133">Transmembrane helix</keyword>
<feature type="region of interest" description="Disordered" evidence="1">
    <location>
        <begin position="408"/>
        <end position="427"/>
    </location>
</feature>
<evidence type="ECO:0000313" key="4">
    <source>
        <dbReference type="Proteomes" id="UP000198253"/>
    </source>
</evidence>
<protein>
    <submittedName>
        <fullName evidence="3">Uncharacterized protein</fullName>
    </submittedName>
</protein>
<accession>A0A1C4WPH9</accession>
<dbReference type="AlphaFoldDB" id="A0A1C4WPH9"/>
<dbReference type="InParanoid" id="A0A1C4WPH9"/>
<gene>
    <name evidence="3" type="ORF">GA0070618_2388</name>
</gene>
<keyword evidence="2" id="KW-0812">Transmembrane</keyword>
<proteinExistence type="predicted"/>
<name>A0A1C4WPH9_MICEC</name>
<evidence type="ECO:0000256" key="1">
    <source>
        <dbReference type="SAM" id="MobiDB-lite"/>
    </source>
</evidence>
<organism evidence="3 4">
    <name type="scientific">Micromonospora echinospora</name>
    <name type="common">Micromonospora purpurea</name>
    <dbReference type="NCBI Taxonomy" id="1877"/>
    <lineage>
        <taxon>Bacteria</taxon>
        <taxon>Bacillati</taxon>
        <taxon>Actinomycetota</taxon>
        <taxon>Actinomycetes</taxon>
        <taxon>Micromonosporales</taxon>
        <taxon>Micromonosporaceae</taxon>
        <taxon>Micromonospora</taxon>
    </lineage>
</organism>
<feature type="compositionally biased region" description="Polar residues" evidence="1">
    <location>
        <begin position="415"/>
        <end position="427"/>
    </location>
</feature>
<dbReference type="EMBL" id="LT607413">
    <property type="protein sequence ID" value="SCE98145.1"/>
    <property type="molecule type" value="Genomic_DNA"/>
</dbReference>
<sequence length="645" mass="69544">MDRYQEDQITVRNVRPPRGPVGALALLLTATGLVVTTAGAATAAPHYERPPSVQVGWTDSATPDKAYQVGETHFPLGAWQDESGQARVSRVYATFDLSAFEGKKVYGGSVFIQEQSAADCTKRAIEIWRTKPVGATPTWNTAPAPLSKIDEVLTTGFCPASLTFDVGAALRDAAANRQRRVTFEIRVPAQHEADPSYGRRLNWYRSVLATVQYNSLPTVDNARLYNGGFPCTQLKPYPRIGGTAHVIQVVGNDADDSDQRALRTEVALWPTGDSAARTVFTSEHGSAGRANTIRLPEGTLVDGQTYAWQARVGDGADLSAWSKKCYFRYDATRPPTPTVTSSNYPRWEGSAQTPKGVPGIFTFSGNGKKDVAGFEYSWSGLGVPGVCEYSGDAGQLVCRDPFSRPNTVRADTPGGTATVSLSPTGSGPQRLTVRALDSAGNASAEHVYEVFVPSAEPEVTVENGPPVWGQEILLRFRPRDGVTGVVEYEVVLDSGEAETRTAEEDGTAYFRFTATDVDGHQVKVRSRSGNGFVSPWTTWSHVFLPWPGVRSEVYPSTGEPSGGVGVPGSFTFSRPPGGTDVTAYRYAFDDAEPTEVAADANGEATITWTPSTSGWCTLTVYAVRADGSQYDYANWYSFQVAESTP</sequence>
<dbReference type="Proteomes" id="UP000198253">
    <property type="component" value="Chromosome I"/>
</dbReference>